<comment type="caution">
    <text evidence="3">The sequence shown here is derived from an EMBL/GenBank/DDBJ whole genome shotgun (WGS) entry which is preliminary data.</text>
</comment>
<reference evidence="3 4" key="1">
    <citation type="journal article" date="2018" name="Sci. Rep.">
        <title>Genomic signatures of local adaptation to the degree of environmental predictability in rotifers.</title>
        <authorList>
            <person name="Franch-Gras L."/>
            <person name="Hahn C."/>
            <person name="Garcia-Roger E.M."/>
            <person name="Carmona M.J."/>
            <person name="Serra M."/>
            <person name="Gomez A."/>
        </authorList>
    </citation>
    <scope>NUCLEOTIDE SEQUENCE [LARGE SCALE GENOMIC DNA]</scope>
    <source>
        <strain evidence="3">HYR1</strain>
    </source>
</reference>
<dbReference type="STRING" id="10195.A0A3M7S582"/>
<dbReference type="PANTHER" id="PTHR21610">
    <property type="entry name" value="VON WILLEBRAND FACTOR A DOMAIN-CONTAINING PROTEIN 8"/>
    <property type="match status" value="1"/>
</dbReference>
<dbReference type="SUPFAM" id="SSF53300">
    <property type="entry name" value="vWA-like"/>
    <property type="match status" value="1"/>
</dbReference>
<evidence type="ECO:0000256" key="1">
    <source>
        <dbReference type="SAM" id="Coils"/>
    </source>
</evidence>
<dbReference type="InterPro" id="IPR002035">
    <property type="entry name" value="VWF_A"/>
</dbReference>
<dbReference type="PANTHER" id="PTHR21610:SF9">
    <property type="entry name" value="VON WILLEBRAND FACTOR A DOMAIN-CONTAINING PROTEIN 8"/>
    <property type="match status" value="1"/>
</dbReference>
<name>A0A3M7S582_BRAPC</name>
<keyword evidence="4" id="KW-1185">Reference proteome</keyword>
<dbReference type="InterPro" id="IPR036465">
    <property type="entry name" value="vWFA_dom_sf"/>
</dbReference>
<dbReference type="AlphaFoldDB" id="A0A3M7S582"/>
<dbReference type="OrthoDB" id="5186at2759"/>
<keyword evidence="1" id="KW-0175">Coiled coil</keyword>
<evidence type="ECO:0000259" key="2">
    <source>
        <dbReference type="PROSITE" id="PS50234"/>
    </source>
</evidence>
<gene>
    <name evidence="3" type="ORF">BpHYR1_012845</name>
</gene>
<dbReference type="SMART" id="SM00327">
    <property type="entry name" value="VWA"/>
    <property type="match status" value="1"/>
</dbReference>
<feature type="coiled-coil region" evidence="1">
    <location>
        <begin position="256"/>
        <end position="286"/>
    </location>
</feature>
<dbReference type="GO" id="GO:0005737">
    <property type="term" value="C:cytoplasm"/>
    <property type="evidence" value="ECO:0007669"/>
    <property type="project" value="TreeGrafter"/>
</dbReference>
<accession>A0A3M7S582</accession>
<dbReference type="PROSITE" id="PS50234">
    <property type="entry name" value="VWFA"/>
    <property type="match status" value="1"/>
</dbReference>
<protein>
    <submittedName>
        <fullName evidence="3">von Willebrand factor A domain-containing</fullName>
    </submittedName>
</protein>
<sequence length="517" mass="59015">MTKWNCQREISLRNDNSKIKSQIPLLKSIVDQERKLIITQISNESRPSLKDFNPNTLGLIEIIDLREKTVKYLQVPKPFNFTNLDSWDLKSGQKESEFLLDASKDFVYSLDFYGNLHQWEVDKAQLSLSLDKWKKMVQSYSSKLSLDYFKESPNTELKDFNGPKHGKIDEKNAPHVGGNTWAGGSGGFDTAGLGGVGGPYRLDSGNQVFQVSDEMKQNVPEHVRKAAREMGEKAFRERLKEIKMSPYEHEIYSKYLNNVKRPIQQLRNILESLEAKKKERQWLKNQTQGDLDDAKLVEAITGEKNIYKRRGEDHNADNSFEHEKPKRIKLVVDVSGSMYRFNGVDNRLEREMESVLMVMESFSGFENKIVYDIVGHSGDGYNIVFVEAGKAPKNEAERLQVLHTLVAHAQFCSSGDHTFEATKQAVTDLAKEEADDYFVIVLSDANFDRYGLSPRNFSRIMTDTDRKVNVFCLFIGTLGNQAVYLKNNLPANKAFICMNTTDIPKIMQQIFQSAMLA</sequence>
<dbReference type="Proteomes" id="UP000276133">
    <property type="component" value="Unassembled WGS sequence"/>
</dbReference>
<evidence type="ECO:0000313" key="3">
    <source>
        <dbReference type="EMBL" id="RNA30912.1"/>
    </source>
</evidence>
<dbReference type="InterPro" id="IPR039891">
    <property type="entry name" value="VWA8"/>
</dbReference>
<proteinExistence type="predicted"/>
<dbReference type="EMBL" id="REGN01002022">
    <property type="protein sequence ID" value="RNA30912.1"/>
    <property type="molecule type" value="Genomic_DNA"/>
</dbReference>
<organism evidence="3 4">
    <name type="scientific">Brachionus plicatilis</name>
    <name type="common">Marine rotifer</name>
    <name type="synonym">Brachionus muelleri</name>
    <dbReference type="NCBI Taxonomy" id="10195"/>
    <lineage>
        <taxon>Eukaryota</taxon>
        <taxon>Metazoa</taxon>
        <taxon>Spiralia</taxon>
        <taxon>Gnathifera</taxon>
        <taxon>Rotifera</taxon>
        <taxon>Eurotatoria</taxon>
        <taxon>Monogononta</taxon>
        <taxon>Pseudotrocha</taxon>
        <taxon>Ploima</taxon>
        <taxon>Brachionidae</taxon>
        <taxon>Brachionus</taxon>
    </lineage>
</organism>
<evidence type="ECO:0000313" key="4">
    <source>
        <dbReference type="Proteomes" id="UP000276133"/>
    </source>
</evidence>
<feature type="domain" description="VWFA" evidence="2">
    <location>
        <begin position="327"/>
        <end position="510"/>
    </location>
</feature>
<dbReference type="Gene3D" id="3.40.50.410">
    <property type="entry name" value="von Willebrand factor, type A domain"/>
    <property type="match status" value="1"/>
</dbReference>